<feature type="compositionally biased region" description="Low complexity" evidence="1">
    <location>
        <begin position="267"/>
        <end position="291"/>
    </location>
</feature>
<dbReference type="EMBL" id="PHWZ01000780">
    <property type="protein sequence ID" value="TEY31567.1"/>
    <property type="molecule type" value="Genomic_DNA"/>
</dbReference>
<name>A0A4Y8CGY3_9HELO</name>
<dbReference type="STRING" id="38488.A0A4Y8CGY3"/>
<keyword evidence="3" id="KW-1185">Reference proteome</keyword>
<dbReference type="OrthoDB" id="3558041at2759"/>
<reference evidence="2 3" key="1">
    <citation type="submission" date="2017-11" db="EMBL/GenBank/DDBJ databases">
        <title>Comparative genomics of Botrytis spp.</title>
        <authorList>
            <person name="Valero-Jimenez C.A."/>
            <person name="Tapia P."/>
            <person name="Veloso J."/>
            <person name="Silva-Moreno E."/>
            <person name="Staats M."/>
            <person name="Valdes J.H."/>
            <person name="Van Kan J.A.L."/>
        </authorList>
    </citation>
    <scope>NUCLEOTIDE SEQUENCE [LARGE SCALE GENOMIC DNA]</scope>
    <source>
        <strain evidence="2 3">MUCL2830</strain>
    </source>
</reference>
<sequence>MPDKIPTLQVLATRFIYDPVVAPHIRTFISQAMDYPYMKDLLSDYMIGVVLYALSTGVIRQYHGRLFQLPIVDVGKGTGIPLPPGYADMGTLSVRVGLPHAGRPFLDPDGLPLTFHGFLFVGAAGLGLNNDQLSLIPRSPYTFYNLHTHPNYAAWVSTHLWNGGPPNTPSAYISRNFEGKDQRHKSLNLLPYTPGPLSVPQPPGYAAHFPYKRPHGVKFVPQREIQMPAEGPLLPIVGLPPPIPIDNNEENEDSSSSSPSPPPPPSLSSSASPSLPSSGSEGSGSGAANSGEGSGDEGSASGGEGGASGGEGGGDYESVDVGSSGGKVSEKPGDLIPEEAEVPGGKISKSEFEVAPIEEEIPEMDIGFAPRQHLKRGPYRYCKRPAKRRAYRM</sequence>
<organism evidence="2 3">
    <name type="scientific">Botryotinia calthae</name>
    <dbReference type="NCBI Taxonomy" id="38488"/>
    <lineage>
        <taxon>Eukaryota</taxon>
        <taxon>Fungi</taxon>
        <taxon>Dikarya</taxon>
        <taxon>Ascomycota</taxon>
        <taxon>Pezizomycotina</taxon>
        <taxon>Leotiomycetes</taxon>
        <taxon>Helotiales</taxon>
        <taxon>Sclerotiniaceae</taxon>
        <taxon>Botryotinia</taxon>
    </lineage>
</organism>
<dbReference type="AlphaFoldDB" id="A0A4Y8CGY3"/>
<protein>
    <submittedName>
        <fullName evidence="2">Uncharacterized protein</fullName>
    </submittedName>
</protein>
<dbReference type="Proteomes" id="UP000297299">
    <property type="component" value="Unassembled WGS sequence"/>
</dbReference>
<accession>A0A4Y8CGY3</accession>
<evidence type="ECO:0000313" key="2">
    <source>
        <dbReference type="EMBL" id="TEY31567.1"/>
    </source>
</evidence>
<feature type="compositionally biased region" description="Gly residues" evidence="1">
    <location>
        <begin position="300"/>
        <end position="315"/>
    </location>
</feature>
<proteinExistence type="predicted"/>
<comment type="caution">
    <text evidence="2">The sequence shown here is derived from an EMBL/GenBank/DDBJ whole genome shotgun (WGS) entry which is preliminary data.</text>
</comment>
<evidence type="ECO:0000313" key="3">
    <source>
        <dbReference type="Proteomes" id="UP000297299"/>
    </source>
</evidence>
<gene>
    <name evidence="2" type="ORF">BOTCAL_0784g00020</name>
</gene>
<feature type="region of interest" description="Disordered" evidence="1">
    <location>
        <begin position="232"/>
        <end position="349"/>
    </location>
</feature>
<evidence type="ECO:0000256" key="1">
    <source>
        <dbReference type="SAM" id="MobiDB-lite"/>
    </source>
</evidence>